<feature type="region of interest" description="Disordered" evidence="1">
    <location>
        <begin position="45"/>
        <end position="75"/>
    </location>
</feature>
<dbReference type="eggNOG" id="COG4850">
    <property type="taxonomic scope" value="Bacteria"/>
</dbReference>
<sequence length="399" mass="43986">MSRAHMASRLEDRLNSSTSTLLERRHWSKRVFPYVGFGSVDPELEGRNPYVSAPRPKTQTWRASGQPSGRQRRIPEGGRAVVLGRVVMGKSGQPAVPAAHDDSLVRRGFRAFFSVPQTGEEVTVSLGAARAVGHTDRGGYFDIEVVGHGLRDGWHEATIECDGIVTHAAMQIISGEARFGIISDIDDTALITALPRPLIAAWNTFVVRETVRREVPGMAAFYRSMLSGHPGAPMFYLSTGAWNTQPVLTRFLRRSGFPRGTLLLTDWGPTETAWFRSGPEHKRRWLRRLASEFPDVRWLLVGDDGQHDPALYEKFALSYPEHVAGIAIRQLTPAQQLLSHGHPLQMDDVAGRVPGVPWLEGPNGFMLHERVSAVVDPGRGSVAAIAAPQARRVRGKVHA</sequence>
<dbReference type="PANTHER" id="PTHR28208">
    <property type="entry name" value="PHOSPHATIDATE PHOSPHATASE APP1"/>
    <property type="match status" value="1"/>
</dbReference>
<accession>A0A075JD22</accession>
<dbReference type="InterPro" id="IPR019236">
    <property type="entry name" value="APP1_cat"/>
</dbReference>
<dbReference type="KEGG" id="dni:HX89_01320"/>
<evidence type="ECO:0000313" key="3">
    <source>
        <dbReference type="EMBL" id="AIF39849.1"/>
    </source>
</evidence>
<name>A0A075JD22_9MICO</name>
<dbReference type="AlphaFoldDB" id="A0A075JD22"/>
<feature type="compositionally biased region" description="Polar residues" evidence="1">
    <location>
        <begin position="57"/>
        <end position="69"/>
    </location>
</feature>
<dbReference type="InterPro" id="IPR052935">
    <property type="entry name" value="Mg2+_PAP"/>
</dbReference>
<dbReference type="RefSeq" id="WP_038566451.1">
    <property type="nucleotide sequence ID" value="NZ_CP008889.1"/>
</dbReference>
<evidence type="ECO:0000259" key="2">
    <source>
        <dbReference type="Pfam" id="PF09949"/>
    </source>
</evidence>
<dbReference type="Pfam" id="PF09949">
    <property type="entry name" value="APP1_cat"/>
    <property type="match status" value="1"/>
</dbReference>
<evidence type="ECO:0000313" key="4">
    <source>
        <dbReference type="Proteomes" id="UP000027986"/>
    </source>
</evidence>
<dbReference type="EMBL" id="CP008889">
    <property type="protein sequence ID" value="AIF39849.1"/>
    <property type="molecule type" value="Genomic_DNA"/>
</dbReference>
<evidence type="ECO:0000256" key="1">
    <source>
        <dbReference type="SAM" id="MobiDB-lite"/>
    </source>
</evidence>
<dbReference type="OrthoDB" id="9789875at2"/>
<keyword evidence="4" id="KW-1185">Reference proteome</keyword>
<gene>
    <name evidence="3" type="ORF">HX89_01320</name>
</gene>
<dbReference type="HOGENOM" id="CLU_038931_0_0_11"/>
<dbReference type="GeneID" id="41839889"/>
<organism evidence="3 4">
    <name type="scientific">Dermacoccus nishinomiyaensis</name>
    <dbReference type="NCBI Taxonomy" id="1274"/>
    <lineage>
        <taxon>Bacteria</taxon>
        <taxon>Bacillati</taxon>
        <taxon>Actinomycetota</taxon>
        <taxon>Actinomycetes</taxon>
        <taxon>Micrococcales</taxon>
        <taxon>Dermacoccaceae</taxon>
        <taxon>Dermacoccus</taxon>
    </lineage>
</organism>
<dbReference type="PANTHER" id="PTHR28208:SF3">
    <property type="entry name" value="PHOSPHATIDATE PHOSPHATASE APP1"/>
    <property type="match status" value="1"/>
</dbReference>
<dbReference type="GO" id="GO:0008195">
    <property type="term" value="F:phosphatidate phosphatase activity"/>
    <property type="evidence" value="ECO:0007669"/>
    <property type="project" value="InterPro"/>
</dbReference>
<reference evidence="3 4" key="1">
    <citation type="submission" date="2014-07" db="EMBL/GenBank/DDBJ databases">
        <title>Genome Sequencing of Dermacoccus nishinomiyaensis.</title>
        <authorList>
            <person name="Hong K.W."/>
            <person name="Chan K.G."/>
        </authorList>
    </citation>
    <scope>NUCLEOTIDE SEQUENCE [LARGE SCALE GENOMIC DNA]</scope>
    <source>
        <strain evidence="3 4">M25</strain>
    </source>
</reference>
<protein>
    <recommendedName>
        <fullName evidence="2">Phosphatidate phosphatase APP1 catalytic domain-containing protein</fullName>
    </recommendedName>
</protein>
<proteinExistence type="predicted"/>
<dbReference type="Proteomes" id="UP000027986">
    <property type="component" value="Chromosome"/>
</dbReference>
<feature type="domain" description="Phosphatidate phosphatase APP1 catalytic" evidence="2">
    <location>
        <begin position="179"/>
        <end position="330"/>
    </location>
</feature>